<keyword evidence="1" id="KW-0812">Transmembrane</keyword>
<dbReference type="AlphaFoldDB" id="A0A8T8HXR4"/>
<evidence type="ECO:0000313" key="5">
    <source>
        <dbReference type="Proteomes" id="UP001195724"/>
    </source>
</evidence>
<reference evidence="2 5" key="1">
    <citation type="submission" date="2021-01" db="EMBL/GenBank/DDBJ databases">
        <title>Sequencing the genomes of 1000 actinobacteria strains.</title>
        <authorList>
            <person name="Klenk H.-P."/>
        </authorList>
    </citation>
    <scope>NUCLEOTIDE SEQUENCE [LARGE SCALE GENOMIC DNA]</scope>
    <source>
        <strain evidence="2 5">DSM 44581</strain>
    </source>
</reference>
<evidence type="ECO:0000313" key="3">
    <source>
        <dbReference type="EMBL" id="QTR03201.1"/>
    </source>
</evidence>
<accession>A0A8T8HXR4</accession>
<feature type="transmembrane region" description="Helical" evidence="1">
    <location>
        <begin position="21"/>
        <end position="41"/>
    </location>
</feature>
<keyword evidence="5" id="KW-1185">Reference proteome</keyword>
<name>A0A8T8HXR4_9PSEU</name>
<dbReference type="Proteomes" id="UP001195724">
    <property type="component" value="Unassembled WGS sequence"/>
</dbReference>
<reference evidence="3" key="2">
    <citation type="submission" date="2021-04" db="EMBL/GenBank/DDBJ databases">
        <title>Saccharothrix algeriensis WGS.</title>
        <authorList>
            <person name="Stuskova K."/>
            <person name="Hakalova E."/>
            <person name="Tebbal A.B."/>
            <person name="Eichmeier A."/>
        </authorList>
    </citation>
    <scope>NUCLEOTIDE SEQUENCE</scope>
    <source>
        <strain evidence="3">NRRL B-24137</strain>
    </source>
</reference>
<evidence type="ECO:0000256" key="1">
    <source>
        <dbReference type="SAM" id="Phobius"/>
    </source>
</evidence>
<dbReference type="Proteomes" id="UP000671828">
    <property type="component" value="Chromosome"/>
</dbReference>
<gene>
    <name evidence="3" type="ORF">J7S33_30325</name>
    <name evidence="2" type="ORF">JOE68_005799</name>
</gene>
<keyword evidence="1" id="KW-1133">Transmembrane helix</keyword>
<dbReference type="EMBL" id="JAFBCL010000001">
    <property type="protein sequence ID" value="MBM7814934.1"/>
    <property type="molecule type" value="Genomic_DNA"/>
</dbReference>
<protein>
    <submittedName>
        <fullName evidence="3">Uncharacterized protein</fullName>
    </submittedName>
</protein>
<proteinExistence type="predicted"/>
<evidence type="ECO:0000313" key="2">
    <source>
        <dbReference type="EMBL" id="MBM7814934.1"/>
    </source>
</evidence>
<organism evidence="3 4">
    <name type="scientific">Saccharothrix algeriensis</name>
    <dbReference type="NCBI Taxonomy" id="173560"/>
    <lineage>
        <taxon>Bacteria</taxon>
        <taxon>Bacillati</taxon>
        <taxon>Actinomycetota</taxon>
        <taxon>Actinomycetes</taxon>
        <taxon>Pseudonocardiales</taxon>
        <taxon>Pseudonocardiaceae</taxon>
        <taxon>Saccharothrix</taxon>
    </lineage>
</organism>
<evidence type="ECO:0000313" key="4">
    <source>
        <dbReference type="Proteomes" id="UP000671828"/>
    </source>
</evidence>
<dbReference type="RefSeq" id="WP_204845517.1">
    <property type="nucleotide sequence ID" value="NZ_JAFBCL010000001.1"/>
</dbReference>
<dbReference type="EMBL" id="CP072788">
    <property type="protein sequence ID" value="QTR03201.1"/>
    <property type="molecule type" value="Genomic_DNA"/>
</dbReference>
<keyword evidence="1" id="KW-0472">Membrane</keyword>
<sequence>MRVVHQGAPGPAPAGRPRARLWWVAPVVVAAAGGGFALGRLSAPDGAVAVRTEVTTTTVTAEAAAPASAPTSAWPSAPATAAIGSGVHVVGRDVQPGQYRTEGPRTPGAICYWARLEGTTGDYTEIIANGGAGEPTTVTIQEGDVGFKTTGCADWVKVG</sequence>